<dbReference type="OrthoDB" id="235103at2"/>
<gene>
    <name evidence="3" type="ORF">Mal64_01570</name>
</gene>
<organism evidence="3 4">
    <name type="scientific">Pseudobythopirellula maris</name>
    <dbReference type="NCBI Taxonomy" id="2527991"/>
    <lineage>
        <taxon>Bacteria</taxon>
        <taxon>Pseudomonadati</taxon>
        <taxon>Planctomycetota</taxon>
        <taxon>Planctomycetia</taxon>
        <taxon>Pirellulales</taxon>
        <taxon>Lacipirellulaceae</taxon>
        <taxon>Pseudobythopirellula</taxon>
    </lineage>
</organism>
<dbReference type="PANTHER" id="PTHR19328:SF75">
    <property type="entry name" value="ALDOSE SUGAR DEHYDROGENASE YLII"/>
    <property type="match status" value="1"/>
</dbReference>
<evidence type="ECO:0000259" key="2">
    <source>
        <dbReference type="Pfam" id="PF07995"/>
    </source>
</evidence>
<dbReference type="EMBL" id="SJPQ01000001">
    <property type="protein sequence ID" value="TWT89778.1"/>
    <property type="molecule type" value="Genomic_DNA"/>
</dbReference>
<comment type="caution">
    <text evidence="3">The sequence shown here is derived from an EMBL/GenBank/DDBJ whole genome shotgun (WGS) entry which is preliminary data.</text>
</comment>
<dbReference type="SUPFAM" id="SSF50952">
    <property type="entry name" value="Soluble quinoprotein glucose dehydrogenase"/>
    <property type="match status" value="1"/>
</dbReference>
<name>A0A5C5ZRV4_9BACT</name>
<proteinExistence type="predicted"/>
<dbReference type="Proteomes" id="UP000315440">
    <property type="component" value="Unassembled WGS sequence"/>
</dbReference>
<dbReference type="PROSITE" id="PS00018">
    <property type="entry name" value="EF_HAND_1"/>
    <property type="match status" value="1"/>
</dbReference>
<feature type="domain" description="Glucose/Sorbosone dehydrogenase" evidence="2">
    <location>
        <begin position="95"/>
        <end position="306"/>
    </location>
</feature>
<dbReference type="Pfam" id="PF07995">
    <property type="entry name" value="GSDH"/>
    <property type="match status" value="1"/>
</dbReference>
<evidence type="ECO:0000313" key="3">
    <source>
        <dbReference type="EMBL" id="TWT89778.1"/>
    </source>
</evidence>
<sequence length="597" mass="63352">MRGDHFFGRGGLSVRSGWLMPAAIVVAAAAGQARAGYELELVVGGLNKPIFATHAPGDSDGLYIVPQRDSGHGAGIGTGTIVRHDLATGATTDFLQVTGLDTDTQGGLHSLAFHPDYQPDVEGSKFYLIALEPSPTPQIANNTLQEWVLGPAGAPQFSRTLMQFPGLETNDATHAMDWIGFRPGAVGDERDWLYMSVGDGGVQSNDSHYVNNPQDLSSMRGKMLRLDVGGADDRPGDPDRNYGFTPTIYFGDDEANDGVPGETAPEVYYSGLRNPWRASFDRETGDLWIGDVGHGGAEELNFVAGGVMGLDDGGQSAGPGAGVEYGIDFGWPRREGDEPGRWGLANDGGPLDPDGEGPRPESIDPVYAFTRSGDPESIRSITGGYVYRGPDQHPALQGQYFLGGFDFPEAKVMAADFTPNATGLGGDISFDIITPELQASIAGQGLELVQLSSFAEDAAGNVYLIDFGDECSSTSGCSAETGWTGVLTEFGTGEVYRLVYVPDPSEGDYNNDGMVNAADFTVWRDHLGEEFTLLNESVTPGVVTEEDYQVWVANFGSISPLFSEASNATVPVPAAAFLLALAVGAFSVQRRKLIADC</sequence>
<evidence type="ECO:0000256" key="1">
    <source>
        <dbReference type="SAM" id="MobiDB-lite"/>
    </source>
</evidence>
<dbReference type="InterPro" id="IPR018247">
    <property type="entry name" value="EF_Hand_1_Ca_BS"/>
</dbReference>
<dbReference type="InterPro" id="IPR011041">
    <property type="entry name" value="Quinoprot_gluc/sorb_DH_b-prop"/>
</dbReference>
<dbReference type="InterPro" id="IPR012938">
    <property type="entry name" value="Glc/Sorbosone_DH"/>
</dbReference>
<accession>A0A5C5ZRV4</accession>
<dbReference type="InterPro" id="IPR011042">
    <property type="entry name" value="6-blade_b-propeller_TolB-like"/>
</dbReference>
<reference evidence="3 4" key="1">
    <citation type="submission" date="2019-02" db="EMBL/GenBank/DDBJ databases">
        <title>Deep-cultivation of Planctomycetes and their phenomic and genomic characterization uncovers novel biology.</title>
        <authorList>
            <person name="Wiegand S."/>
            <person name="Jogler M."/>
            <person name="Boedeker C."/>
            <person name="Pinto D."/>
            <person name="Vollmers J."/>
            <person name="Rivas-Marin E."/>
            <person name="Kohn T."/>
            <person name="Peeters S.H."/>
            <person name="Heuer A."/>
            <person name="Rast P."/>
            <person name="Oberbeckmann S."/>
            <person name="Bunk B."/>
            <person name="Jeske O."/>
            <person name="Meyerdierks A."/>
            <person name="Storesund J.E."/>
            <person name="Kallscheuer N."/>
            <person name="Luecker S."/>
            <person name="Lage O.M."/>
            <person name="Pohl T."/>
            <person name="Merkel B.J."/>
            <person name="Hornburger P."/>
            <person name="Mueller R.-W."/>
            <person name="Bruemmer F."/>
            <person name="Labrenz M."/>
            <person name="Spormann A.M."/>
            <person name="Op Den Camp H."/>
            <person name="Overmann J."/>
            <person name="Amann R."/>
            <person name="Jetten M.S.M."/>
            <person name="Mascher T."/>
            <person name="Medema M.H."/>
            <person name="Devos D.P."/>
            <person name="Kaster A.-K."/>
            <person name="Ovreas L."/>
            <person name="Rohde M."/>
            <person name="Galperin M.Y."/>
            <person name="Jogler C."/>
        </authorList>
    </citation>
    <scope>NUCLEOTIDE SEQUENCE [LARGE SCALE GENOMIC DNA]</scope>
    <source>
        <strain evidence="3 4">Mal64</strain>
    </source>
</reference>
<keyword evidence="4" id="KW-1185">Reference proteome</keyword>
<dbReference type="RefSeq" id="WP_146395734.1">
    <property type="nucleotide sequence ID" value="NZ_SJPQ01000001.1"/>
</dbReference>
<dbReference type="Gene3D" id="2.120.10.30">
    <property type="entry name" value="TolB, C-terminal domain"/>
    <property type="match status" value="1"/>
</dbReference>
<dbReference type="PANTHER" id="PTHR19328">
    <property type="entry name" value="HEDGEHOG-INTERACTING PROTEIN"/>
    <property type="match status" value="1"/>
</dbReference>
<feature type="region of interest" description="Disordered" evidence="1">
    <location>
        <begin position="336"/>
        <end position="360"/>
    </location>
</feature>
<dbReference type="AlphaFoldDB" id="A0A5C5ZRV4"/>
<evidence type="ECO:0000313" key="4">
    <source>
        <dbReference type="Proteomes" id="UP000315440"/>
    </source>
</evidence>
<protein>
    <recommendedName>
        <fullName evidence="2">Glucose/Sorbosone dehydrogenase domain-containing protein</fullName>
    </recommendedName>
</protein>